<accession>A0A835H7Z2</accession>
<sequence length="389" mass="42686">MIVAPMGNGHYPHDDYKRACYIRSLHYEDENWMYYTPVHSFESYIDGVLAMIWVRFSASTQFRNPYKLCEEFRPFGRATSVSSACTSYGDYNQMISDAIEHEKVVCKTMKIYNIDHAVCGRIAGVVAKKYGDTGFAGQLNVTFTGSAGLSFACFLTPGVSIRLVGEANDYVGKGMAGGELVVTAVETTGFVPEEASIVGNTCLYGATGGQVFIRGKAGERFAVRNSLAQAVVEGTGDHCCEYMTGGCVVILGKVGINVAAGMTGGLAYILDEDDTLIPKVNKEIVKIQRVNAPAGQVQLKSIIESHVEKTGSNKGSAIWDEWEKYLPLFWQLVPPSEEDTPEACLDFERVTAAQPWFYSSIWRYYMAGSPYNSCFVGSPCCRRVKDPDS</sequence>
<evidence type="ECO:0000313" key="3">
    <source>
        <dbReference type="Proteomes" id="UP000631114"/>
    </source>
</evidence>
<dbReference type="OrthoDB" id="4327079at2759"/>
<dbReference type="PANTHER" id="PTHR43100">
    <property type="entry name" value="GLUTAMATE SYNTHASE [NADPH] SMALL CHAIN"/>
    <property type="match status" value="1"/>
</dbReference>
<evidence type="ECO:0000259" key="1">
    <source>
        <dbReference type="Pfam" id="PF01493"/>
    </source>
</evidence>
<gene>
    <name evidence="2" type="ORF">IFM89_026701</name>
</gene>
<dbReference type="GO" id="GO:0016491">
    <property type="term" value="F:oxidoreductase activity"/>
    <property type="evidence" value="ECO:0007669"/>
    <property type="project" value="InterPro"/>
</dbReference>
<dbReference type="FunFam" id="2.160.20.60:FF:000003">
    <property type="entry name" value="Ferredoxin-dependent glutamate synthase, chloroplastic"/>
    <property type="match status" value="1"/>
</dbReference>
<dbReference type="Gene3D" id="2.160.20.60">
    <property type="entry name" value="Glutamate synthase, alpha subunit, C-terminal domain"/>
    <property type="match status" value="1"/>
</dbReference>
<dbReference type="PANTHER" id="PTHR43100:SF2">
    <property type="entry name" value="BNAA03G19380D PROTEIN"/>
    <property type="match status" value="1"/>
</dbReference>
<dbReference type="EMBL" id="JADFTS010000008">
    <property type="protein sequence ID" value="KAF9594000.1"/>
    <property type="molecule type" value="Genomic_DNA"/>
</dbReference>
<proteinExistence type="predicted"/>
<comment type="caution">
    <text evidence="2">The sequence shown here is derived from an EMBL/GenBank/DDBJ whole genome shotgun (WGS) entry which is preliminary data.</text>
</comment>
<reference evidence="2 3" key="1">
    <citation type="submission" date="2020-10" db="EMBL/GenBank/DDBJ databases">
        <title>The Coptis chinensis genome and diversification of protoberbering-type alkaloids.</title>
        <authorList>
            <person name="Wang B."/>
            <person name="Shu S."/>
            <person name="Song C."/>
            <person name="Liu Y."/>
        </authorList>
    </citation>
    <scope>NUCLEOTIDE SEQUENCE [LARGE SCALE GENOMIC DNA]</scope>
    <source>
        <strain evidence="2">HL-2020</strain>
        <tissue evidence="2">Leaf</tissue>
    </source>
</reference>
<dbReference type="Proteomes" id="UP000631114">
    <property type="component" value="Unassembled WGS sequence"/>
</dbReference>
<dbReference type="SUPFAM" id="SSF69336">
    <property type="entry name" value="Alpha subunit of glutamate synthase, C-terminal domain"/>
    <property type="match status" value="1"/>
</dbReference>
<dbReference type="AlphaFoldDB" id="A0A835H7Z2"/>
<dbReference type="InterPro" id="IPR036485">
    <property type="entry name" value="Glu_synth_asu_C_sf"/>
</dbReference>
<dbReference type="InterPro" id="IPR051394">
    <property type="entry name" value="Glutamate_Synthase"/>
</dbReference>
<dbReference type="Pfam" id="PF01493">
    <property type="entry name" value="GXGXG"/>
    <property type="match status" value="1"/>
</dbReference>
<protein>
    <recommendedName>
        <fullName evidence="1">Glutamate synthase alpha subunit C-terminal domain-containing protein</fullName>
    </recommendedName>
</protein>
<dbReference type="InterPro" id="IPR002489">
    <property type="entry name" value="Glu_synth_asu_C"/>
</dbReference>
<name>A0A835H7Z2_9MAGN</name>
<keyword evidence="3" id="KW-1185">Reference proteome</keyword>
<evidence type="ECO:0000313" key="2">
    <source>
        <dbReference type="EMBL" id="KAF9594000.1"/>
    </source>
</evidence>
<organism evidence="2 3">
    <name type="scientific">Coptis chinensis</name>
    <dbReference type="NCBI Taxonomy" id="261450"/>
    <lineage>
        <taxon>Eukaryota</taxon>
        <taxon>Viridiplantae</taxon>
        <taxon>Streptophyta</taxon>
        <taxon>Embryophyta</taxon>
        <taxon>Tracheophyta</taxon>
        <taxon>Spermatophyta</taxon>
        <taxon>Magnoliopsida</taxon>
        <taxon>Ranunculales</taxon>
        <taxon>Ranunculaceae</taxon>
        <taxon>Coptidoideae</taxon>
        <taxon>Coptis</taxon>
    </lineage>
</organism>
<feature type="domain" description="Glutamate synthase alpha subunit C-terminal" evidence="1">
    <location>
        <begin position="109"/>
        <end position="294"/>
    </location>
</feature>
<dbReference type="CDD" id="cd00982">
    <property type="entry name" value="gltB_C"/>
    <property type="match status" value="1"/>
</dbReference>